<evidence type="ECO:0000313" key="4">
    <source>
        <dbReference type="Proteomes" id="UP001623660"/>
    </source>
</evidence>
<reference evidence="3 4" key="1">
    <citation type="submission" date="2024-11" db="EMBL/GenBank/DDBJ databases">
        <authorList>
            <person name="Heng Y.C."/>
            <person name="Lim A.C.H."/>
            <person name="Lee J.K.Y."/>
            <person name="Kittelmann S."/>
        </authorList>
    </citation>
    <scope>NUCLEOTIDE SEQUENCE [LARGE SCALE GENOMIC DNA]</scope>
    <source>
        <strain evidence="3 4">WILCCON 0269</strain>
    </source>
</reference>
<dbReference type="PANTHER" id="PTHR32309:SF13">
    <property type="entry name" value="FERRIC ENTEROBACTIN TRANSPORT PROTEIN FEPE"/>
    <property type="match status" value="1"/>
</dbReference>
<dbReference type="Pfam" id="PF13807">
    <property type="entry name" value="GNVR"/>
    <property type="match status" value="1"/>
</dbReference>
<name>A0ABW8SEJ8_9CLOT</name>
<keyword evidence="1" id="KW-1133">Transmembrane helix</keyword>
<dbReference type="RefSeq" id="WP_406790415.1">
    <property type="nucleotide sequence ID" value="NZ_JBJHZX010000002.1"/>
</dbReference>
<evidence type="ECO:0000313" key="3">
    <source>
        <dbReference type="EMBL" id="MFL0194293.1"/>
    </source>
</evidence>
<evidence type="ECO:0000259" key="2">
    <source>
        <dbReference type="Pfam" id="PF13807"/>
    </source>
</evidence>
<dbReference type="EMBL" id="JBJHZX010000002">
    <property type="protein sequence ID" value="MFL0194293.1"/>
    <property type="molecule type" value="Genomic_DNA"/>
</dbReference>
<comment type="caution">
    <text evidence="3">The sequence shown here is derived from an EMBL/GenBank/DDBJ whole genome shotgun (WGS) entry which is preliminary data.</text>
</comment>
<dbReference type="Proteomes" id="UP001623660">
    <property type="component" value="Unassembled WGS sequence"/>
</dbReference>
<proteinExistence type="predicted"/>
<keyword evidence="1" id="KW-0472">Membrane</keyword>
<sequence length="74" mass="8380">MVNAVSDSFISESKRVFPTGGDIQVMDKAQFPDKPIKPKKVLNMIIAFFVGLMASIGFSFMLEYMDNTIRQKKM</sequence>
<gene>
    <name evidence="3" type="ORF">ACJDU8_01690</name>
</gene>
<feature type="domain" description="Tyrosine-protein kinase G-rich" evidence="2">
    <location>
        <begin position="19"/>
        <end position="61"/>
    </location>
</feature>
<dbReference type="InterPro" id="IPR050445">
    <property type="entry name" value="Bact_polysacc_biosynth/exp"/>
</dbReference>
<organism evidence="3 4">
    <name type="scientific">Candidatus Clostridium eludens</name>
    <dbReference type="NCBI Taxonomy" id="3381663"/>
    <lineage>
        <taxon>Bacteria</taxon>
        <taxon>Bacillati</taxon>
        <taxon>Bacillota</taxon>
        <taxon>Clostridia</taxon>
        <taxon>Eubacteriales</taxon>
        <taxon>Clostridiaceae</taxon>
        <taxon>Clostridium</taxon>
    </lineage>
</organism>
<dbReference type="PANTHER" id="PTHR32309">
    <property type="entry name" value="TYROSINE-PROTEIN KINASE"/>
    <property type="match status" value="1"/>
</dbReference>
<protein>
    <submittedName>
        <fullName evidence="3">GNVR domain-containing protein</fullName>
    </submittedName>
</protein>
<dbReference type="InterPro" id="IPR032807">
    <property type="entry name" value="GNVR"/>
</dbReference>
<keyword evidence="4" id="KW-1185">Reference proteome</keyword>
<keyword evidence="1" id="KW-0812">Transmembrane</keyword>
<accession>A0ABW8SEJ8</accession>
<evidence type="ECO:0000256" key="1">
    <source>
        <dbReference type="SAM" id="Phobius"/>
    </source>
</evidence>
<feature type="transmembrane region" description="Helical" evidence="1">
    <location>
        <begin position="41"/>
        <end position="64"/>
    </location>
</feature>